<dbReference type="RefSeq" id="WP_088401030.1">
    <property type="nucleotide sequence ID" value="NZ_JAZGZP010000023.1"/>
</dbReference>
<dbReference type="InterPro" id="IPR012467">
    <property type="entry name" value="DUF1684"/>
</dbReference>
<keyword evidence="2" id="KW-1185">Reference proteome</keyword>
<protein>
    <submittedName>
        <fullName evidence="1">DUF1684 domain-containing protein</fullName>
    </submittedName>
</protein>
<dbReference type="Proteomes" id="UP001621706">
    <property type="component" value="Unassembled WGS sequence"/>
</dbReference>
<reference evidence="1 2" key="1">
    <citation type="submission" date="2024-02" db="EMBL/GenBank/DDBJ databases">
        <title>Comparative Genomic Analysis of Flavobacterium Species Causing Columnaris Disease of Freshwater Fish in Thailand: Insights into Virulence and Resistance Mechanisms.</title>
        <authorList>
            <person name="Nguyen D."/>
            <person name="Chokmangmeepisarn P."/>
            <person name="Khianchaikhan K."/>
            <person name="Morishita M."/>
            <person name="Bunnoy A."/>
            <person name="Rodkhum C."/>
        </authorList>
    </citation>
    <scope>NUCLEOTIDE SEQUENCE [LARGE SCALE GENOMIC DNA]</scope>
    <source>
        <strain evidence="1 2">CNRT2201</strain>
    </source>
</reference>
<sequence length="200" mass="23695">MKKIVLISTLLFVLKFFGQNNMLQKKAYEFQQQLNKEFLDSVSSPLERSDFKKFKSLNFFPINDKYIVKANFFPINEGRIFEMTTTTDRRVKYKVYGVLRFEIDGVKEELFVYQNLELMRRKGFEDYLFLPFKDKTNGIMTYGGGRYLEMRIPKTQFVLLDFNQAYNPYCAYNEKYSCPLVPYENTLSVAIPAGVKKFHD</sequence>
<name>A0ABW8PBI1_9FLAO</name>
<evidence type="ECO:0000313" key="1">
    <source>
        <dbReference type="EMBL" id="MFK7001926.1"/>
    </source>
</evidence>
<proteinExistence type="predicted"/>
<dbReference type="EMBL" id="JAZGZP010000023">
    <property type="protein sequence ID" value="MFK7001926.1"/>
    <property type="molecule type" value="Genomic_DNA"/>
</dbReference>
<evidence type="ECO:0000313" key="2">
    <source>
        <dbReference type="Proteomes" id="UP001621706"/>
    </source>
</evidence>
<gene>
    <name evidence="1" type="ORF">V3I07_13605</name>
</gene>
<dbReference type="Pfam" id="PF07920">
    <property type="entry name" value="DUF1684"/>
    <property type="match status" value="1"/>
</dbReference>
<comment type="caution">
    <text evidence="1">The sequence shown here is derived from an EMBL/GenBank/DDBJ whole genome shotgun (WGS) entry which is preliminary data.</text>
</comment>
<accession>A0ABW8PBI1</accession>
<organism evidence="1 2">
    <name type="scientific">Flavobacterium oreochromis</name>
    <dbReference type="NCBI Taxonomy" id="2906078"/>
    <lineage>
        <taxon>Bacteria</taxon>
        <taxon>Pseudomonadati</taxon>
        <taxon>Bacteroidota</taxon>
        <taxon>Flavobacteriia</taxon>
        <taxon>Flavobacteriales</taxon>
        <taxon>Flavobacteriaceae</taxon>
        <taxon>Flavobacterium</taxon>
    </lineage>
</organism>
<dbReference type="PANTHER" id="PTHR41913">
    <property type="entry name" value="DUF1684 DOMAIN-CONTAINING PROTEIN"/>
    <property type="match status" value="1"/>
</dbReference>
<dbReference type="PANTHER" id="PTHR41913:SF1">
    <property type="entry name" value="DUF1684 DOMAIN-CONTAINING PROTEIN"/>
    <property type="match status" value="1"/>
</dbReference>